<gene>
    <name evidence="2" type="ORF">DN068_16060</name>
</gene>
<evidence type="ECO:0000313" key="2">
    <source>
        <dbReference type="EMBL" id="PZF71588.1"/>
    </source>
</evidence>
<dbReference type="CDD" id="cd04847">
    <property type="entry name" value="Peptidases_S8_Subtilisin_like_2"/>
    <property type="match status" value="1"/>
</dbReference>
<dbReference type="EMBL" id="QKTW01000022">
    <property type="protein sequence ID" value="PZF71588.1"/>
    <property type="molecule type" value="Genomic_DNA"/>
</dbReference>
<dbReference type="OrthoDB" id="1100338at2"/>
<dbReference type="InterPro" id="IPR036852">
    <property type="entry name" value="Peptidase_S8/S53_dom_sf"/>
</dbReference>
<reference evidence="2 3" key="1">
    <citation type="submission" date="2018-06" db="EMBL/GenBank/DDBJ databases">
        <title>Mucibacter soli gen. nov., sp. nov., a new member of the family Chitinophagaceae producing mucin.</title>
        <authorList>
            <person name="Kim M.-K."/>
            <person name="Park S."/>
            <person name="Kim T.-S."/>
            <person name="Joung Y."/>
            <person name="Han J.-H."/>
            <person name="Kim S.B."/>
        </authorList>
    </citation>
    <scope>NUCLEOTIDE SEQUENCE [LARGE SCALE GENOMIC DNA]</scope>
    <source>
        <strain evidence="2 3">R1-15</strain>
    </source>
</reference>
<dbReference type="Proteomes" id="UP000248745">
    <property type="component" value="Unassembled WGS sequence"/>
</dbReference>
<dbReference type="GO" id="GO:0006508">
    <property type="term" value="P:proteolysis"/>
    <property type="evidence" value="ECO:0007669"/>
    <property type="project" value="InterPro"/>
</dbReference>
<evidence type="ECO:0000313" key="3">
    <source>
        <dbReference type="Proteomes" id="UP000248745"/>
    </source>
</evidence>
<sequence length="845" mass="95649">MANDPKPHIKLKDGYHQNLPYQYPRAGGGSVFSVIERNRAIHGRSLMNQLTVIRQQFQIDQETEIPENIIKDDVIYVEFTSEWGYELKFESLDKDTVRNTNYQLLNIRSEERENNGEIEYRYNATLLLKEGGVSSFIDKVNQYLTETVIKTNRETGERTDTGTPKNYPLLNNIQTIQLATLKAFWTDSPEIPFPETDESIWWEVWFRKTANDDERMAHVFQNLQQSGCNIGASELELAEHRVRLIKGTVPQLAHSLLLLDNLSELRKPQEIADFILHKEVGYADVREYLADLEARTDNRLNEQSTLVCIIDSGVNNQHPLITPFMPDAHRYTLNPAWGHQDSVDNGGHGTGVASLALYGDLIEVLASPDRVQIFHALESYKIFNPYDQNDPSLYGALTEEAVNAPIVDRPEAKRVYCMTITDKTFAFQGRPSAWSSALDKIAFGTAFEPKYQQVFIVSGGNVSITQHAEYPAKNHLESIHDPGQAYNAITVGTYTRKDRIDIATGLRPLATNGSMAPSNSTSLLWQQQWPNKPDIVLEGGNASTNGTDVSDHHSLKILAADAEFPNYVFLPFGDTSAAAGLAAKMAAELRTEYPDFWPETIRGLMIHSADWTGQMLSGRSINTLNEQDKKNLLRTFGYGVPNIERARHSANNSLTLIAEREIQPYKRENSKGQYNEYHLFELPWPADVLEGLQAIDATITITLSYYIEPNPGAKRYSNNYQYHSHSLDFAVIKPNERLEVFKRRISANSVLPEDEINNSGEPWFIGRSGSKGSIRKDFSTMSAIEMSQRNIVAVFPKNGWYKTRKKLNKFDEIVRYSLIVTIKTEGADIYTPVFNYIENANIIDV</sequence>
<dbReference type="InterPro" id="IPR034074">
    <property type="entry name" value="Y4bN_pept_dom"/>
</dbReference>
<dbReference type="Pfam" id="PF00082">
    <property type="entry name" value="Peptidase_S8"/>
    <property type="match status" value="1"/>
</dbReference>
<evidence type="ECO:0000259" key="1">
    <source>
        <dbReference type="Pfam" id="PF00082"/>
    </source>
</evidence>
<dbReference type="RefSeq" id="WP_110999962.1">
    <property type="nucleotide sequence ID" value="NZ_QKTW01000022.1"/>
</dbReference>
<dbReference type="AlphaFoldDB" id="A0A2W2AV72"/>
<feature type="domain" description="Peptidase S8/S53" evidence="1">
    <location>
        <begin position="304"/>
        <end position="639"/>
    </location>
</feature>
<organism evidence="2 3">
    <name type="scientific">Taibaiella soli</name>
    <dbReference type="NCBI Taxonomy" id="1649169"/>
    <lineage>
        <taxon>Bacteria</taxon>
        <taxon>Pseudomonadati</taxon>
        <taxon>Bacteroidota</taxon>
        <taxon>Chitinophagia</taxon>
        <taxon>Chitinophagales</taxon>
        <taxon>Chitinophagaceae</taxon>
        <taxon>Taibaiella</taxon>
    </lineage>
</organism>
<comment type="caution">
    <text evidence="2">The sequence shown here is derived from an EMBL/GenBank/DDBJ whole genome shotgun (WGS) entry which is preliminary data.</text>
</comment>
<name>A0A2W2AV72_9BACT</name>
<accession>A0A2W2AV72</accession>
<protein>
    <recommendedName>
        <fullName evidence="1">Peptidase S8/S53 domain-containing protein</fullName>
    </recommendedName>
</protein>
<keyword evidence="3" id="KW-1185">Reference proteome</keyword>
<dbReference type="SUPFAM" id="SSF52743">
    <property type="entry name" value="Subtilisin-like"/>
    <property type="match status" value="1"/>
</dbReference>
<dbReference type="Gene3D" id="3.40.50.200">
    <property type="entry name" value="Peptidase S8/S53 domain"/>
    <property type="match status" value="1"/>
</dbReference>
<dbReference type="GO" id="GO:0004252">
    <property type="term" value="F:serine-type endopeptidase activity"/>
    <property type="evidence" value="ECO:0007669"/>
    <property type="project" value="InterPro"/>
</dbReference>
<proteinExistence type="predicted"/>
<dbReference type="InterPro" id="IPR000209">
    <property type="entry name" value="Peptidase_S8/S53_dom"/>
</dbReference>